<accession>A8B2I5</accession>
<dbReference type="GO" id="GO:0003690">
    <property type="term" value="F:double-stranded DNA binding"/>
    <property type="evidence" value="ECO:0000318"/>
    <property type="project" value="GO_Central"/>
</dbReference>
<dbReference type="KEGG" id="gla:GL50803_00137745"/>
<evidence type="ECO:0000256" key="2">
    <source>
        <dbReference type="PIRNR" id="PIRNR005719"/>
    </source>
</evidence>
<dbReference type="GO" id="GO:0005524">
    <property type="term" value="F:ATP binding"/>
    <property type="evidence" value="ECO:0007669"/>
    <property type="project" value="InterPro"/>
</dbReference>
<keyword evidence="4" id="KW-1185">Reference proteome</keyword>
<dbReference type="InterPro" id="IPR036277">
    <property type="entry name" value="SMC_hinge_sf"/>
</dbReference>
<evidence type="ECO:0000313" key="4">
    <source>
        <dbReference type="Proteomes" id="UP000001548"/>
    </source>
</evidence>
<sequence length="1231" mass="136454">MYLSGVEIKNFRSIVHTSVTGLHPGINVFIGINGAGKSNFYSAILFALMDPLYDLKTINRAQILSNDAKTKSGYVKLIIDLEGAAVGDFQGRVSISRHFTITTDSFYLNDVLVTSDKVANFLSIMGFNPSSQGYTFAVQQSKVTSLAMSAPKALLDAFNSSTGTWEYDTRKQDALEKLKAAREEREEAQQIYMQLKGRCSRLTERMNKNKEYLKLMAERRAAEHALATLTYDALQEQRARLETQKEALIEDCKAKRTQIDAIRAEINVLTNELTPLQLQEDKALAAERAVNDHVYYLVDSCQYLSSFCTAKSQRSQEQEDSATIRRRSAQDALEEAILRERSLLDELATLRNAQYSLSSFIRKQKIMLEGQEANKRESLIKELEDILRNLINAEAEHAAIKSLQEEVKQELECISKKLNVCKMRETEINASELLQRYTEFSEKKQRLNVDLSMKVKSLNEAENKVVHEEYQLSQLTREFLDLAPANLAAGANLCLSAIREAKISGFRGFLAEHINAAVGSYPALESAIGSTGLYSLLVEKRETATEIMRHIRQRTSSSPLSGKANFIVLDAVSPPCLQEINSNCVPLASLVSTVDDTRPAILQALGTSYLTRSLEDAAKYSSEHNIDCYTVTGDVIQGSGVAIGGHRSFKRIKCGVALGISREALLGASLTKGRVSTEIEEIKQELRNVGAEITKLEPIVSPLQEELSGIRAEILPLSGELTKLQKTETKLHADEQELCARINTLSQMKQSMEDSVSSLTAGNKLNPAKVKLLRQELANNEANEKEIEKKIDTIQALVNKAAVDRMKAEAKMQSIDASGTQIELGIKERGDVDAQMMSLLTGLEQANLEALEFPSDRDGLAPFVENLRTLSEKLKDAISNKEELDAVARLSAKFLSALTELSDSTKVTVANCKETTSRQRQKIVNKEAEIEDLNRQLETIAMGFEALDLENNDALQHYKKAEIALREIAAPTADEMEALQREKAAAKVSDEQERSWLVSYIATKSQQMGETPPISQRVIDQYDRAVREKDQLEKQLADVVEGEHAVEDLVMKLDVRRKVHFEEQFKLVDARFSEIFHRITGGKARLTLSTHGDEEPDGILVDATFANQATKDVQMSGGQRTLTSLCFVLATEQASNNSFLLLDEPDACLDEAYRAVFASLLAERAAQGIQVFVITFRTEIITVANQCFAVSRVEDHTTIEPVASAYALSVAADATTVGLFAEGGHDKLAAV</sequence>
<evidence type="ECO:0000256" key="1">
    <source>
        <dbReference type="ARBA" id="ARBA00023054"/>
    </source>
</evidence>
<dbReference type="EMBL" id="AACB03000003">
    <property type="protein sequence ID" value="KAE8302985.1"/>
    <property type="molecule type" value="Genomic_DNA"/>
</dbReference>
<evidence type="ECO:0000313" key="3">
    <source>
        <dbReference type="EMBL" id="KAE8302985.1"/>
    </source>
</evidence>
<dbReference type="FunCoup" id="A8B2I5">
    <property type="interactions" value="342"/>
</dbReference>
<keyword evidence="1" id="KW-0175">Coiled coil</keyword>
<dbReference type="STRING" id="184922.A8B2I5"/>
<dbReference type="RefSeq" id="XP_001709980.1">
    <property type="nucleotide sequence ID" value="XM_001709928.1"/>
</dbReference>
<reference evidence="3 4" key="1">
    <citation type="journal article" date="2007" name="Science">
        <title>Genomic minimalism in the early diverging intestinal parasite Giardia lamblia.</title>
        <authorList>
            <person name="Morrison H.G."/>
            <person name="McArthur A.G."/>
            <person name="Gillin F.D."/>
            <person name="Aley S.B."/>
            <person name="Adam R.D."/>
            <person name="Olsen G.J."/>
            <person name="Best A.A."/>
            <person name="Cande W.Z."/>
            <person name="Chen F."/>
            <person name="Cipriano M.J."/>
            <person name="Davids B.J."/>
            <person name="Dawson S.C."/>
            <person name="Elmendorf H.G."/>
            <person name="Hehl A.B."/>
            <person name="Holder M.E."/>
            <person name="Huse S.M."/>
            <person name="Kim U.U."/>
            <person name="Lasek-Nesselquist E."/>
            <person name="Manning G."/>
            <person name="Nigam A."/>
            <person name="Nixon J.E."/>
            <person name="Palm D."/>
            <person name="Passamaneck N.E."/>
            <person name="Prabhu A."/>
            <person name="Reich C.I."/>
            <person name="Reiner D.S."/>
            <person name="Samuelson J."/>
            <person name="Svard S.G."/>
            <person name="Sogin M.L."/>
        </authorList>
    </citation>
    <scope>NUCLEOTIDE SEQUENCE [LARGE SCALE GENOMIC DNA]</scope>
    <source>
        <strain evidence="3 4">WB C6</strain>
    </source>
</reference>
<dbReference type="InterPro" id="IPR027417">
    <property type="entry name" value="P-loop_NTPase"/>
</dbReference>
<name>A8B2I5_GIAIC</name>
<dbReference type="SMART" id="SM00968">
    <property type="entry name" value="SMC_hinge"/>
    <property type="match status" value="1"/>
</dbReference>
<dbReference type="SUPFAM" id="SSF52540">
    <property type="entry name" value="P-loop containing nucleoside triphosphate hydrolases"/>
    <property type="match status" value="1"/>
</dbReference>
<dbReference type="Gene3D" id="3.30.70.1620">
    <property type="match status" value="1"/>
</dbReference>
<dbReference type="Gene3D" id="1.20.1060.20">
    <property type="match status" value="1"/>
</dbReference>
<dbReference type="GO" id="GO:0016887">
    <property type="term" value="F:ATP hydrolysis activity"/>
    <property type="evidence" value="ECO:0007669"/>
    <property type="project" value="InterPro"/>
</dbReference>
<dbReference type="VEuPathDB" id="GiardiaDB:GL50803_137745"/>
<organism evidence="3 4">
    <name type="scientific">Giardia intestinalis (strain ATCC 50803 / WB clone C6)</name>
    <name type="common">Giardia lamblia</name>
    <dbReference type="NCBI Taxonomy" id="184922"/>
    <lineage>
        <taxon>Eukaryota</taxon>
        <taxon>Metamonada</taxon>
        <taxon>Diplomonadida</taxon>
        <taxon>Hexamitidae</taxon>
        <taxon>Giardiinae</taxon>
        <taxon>Giardia</taxon>
    </lineage>
</organism>
<dbReference type="HOGENOM" id="CLU_001042_5_0_1"/>
<dbReference type="GO" id="GO:0030892">
    <property type="term" value="C:mitotic cohesin complex"/>
    <property type="evidence" value="ECO:0000318"/>
    <property type="project" value="GO_Central"/>
</dbReference>
<dbReference type="GO" id="GO:0007064">
    <property type="term" value="P:mitotic sister chromatid cohesion"/>
    <property type="evidence" value="ECO:0000318"/>
    <property type="project" value="GO_Central"/>
</dbReference>
<comment type="subcellular location">
    <subcellularLocation>
        <location evidence="2">Nucleus</location>
    </subcellularLocation>
</comment>
<dbReference type="SUPFAM" id="SSF75553">
    <property type="entry name" value="Smc hinge domain"/>
    <property type="match status" value="1"/>
</dbReference>
<dbReference type="Proteomes" id="UP000001548">
    <property type="component" value="Unassembled WGS sequence"/>
</dbReference>
<dbReference type="PANTHER" id="PTHR43977">
    <property type="entry name" value="STRUCTURAL MAINTENANCE OF CHROMOSOMES PROTEIN 3"/>
    <property type="match status" value="1"/>
</dbReference>
<dbReference type="Pfam" id="PF02463">
    <property type="entry name" value="SMC_N"/>
    <property type="match status" value="1"/>
</dbReference>
<dbReference type="Gene3D" id="3.40.50.300">
    <property type="entry name" value="P-loop containing nucleotide triphosphate hydrolases"/>
    <property type="match status" value="2"/>
</dbReference>
<gene>
    <name evidence="3" type="ORF">GL50803_00137745</name>
</gene>
<proteinExistence type="inferred from homology"/>
<comment type="similarity">
    <text evidence="2">Belongs to the SMC family.</text>
</comment>
<dbReference type="GO" id="GO:0005634">
    <property type="term" value="C:nucleus"/>
    <property type="evidence" value="ECO:0007669"/>
    <property type="project" value="UniProtKB-SubCell"/>
</dbReference>
<keyword evidence="2" id="KW-0539">Nucleus</keyword>
<dbReference type="InterPro" id="IPR010935">
    <property type="entry name" value="SMC_hinge"/>
</dbReference>
<dbReference type="GeneID" id="5702904"/>
<dbReference type="PIRSF" id="PIRSF005719">
    <property type="entry name" value="SMC"/>
    <property type="match status" value="1"/>
</dbReference>
<comment type="caution">
    <text evidence="3">The sequence shown here is derived from an EMBL/GenBank/DDBJ whole genome shotgun (WGS) entry which is preliminary data.</text>
</comment>
<dbReference type="OMA" id="KQVFLHE"/>
<dbReference type="InterPro" id="IPR024704">
    <property type="entry name" value="SMC"/>
</dbReference>
<dbReference type="InterPro" id="IPR003395">
    <property type="entry name" value="RecF/RecN/SMC_N"/>
</dbReference>
<dbReference type="Pfam" id="PF06470">
    <property type="entry name" value="SMC_hinge"/>
    <property type="match status" value="1"/>
</dbReference>
<dbReference type="AlphaFoldDB" id="A8B2I5"/>
<protein>
    <recommendedName>
        <fullName evidence="2">Structural maintenance of chromosomes protein</fullName>
    </recommendedName>
</protein>